<organism evidence="3 4">
    <name type="scientific">Steinernema glaseri</name>
    <dbReference type="NCBI Taxonomy" id="37863"/>
    <lineage>
        <taxon>Eukaryota</taxon>
        <taxon>Metazoa</taxon>
        <taxon>Ecdysozoa</taxon>
        <taxon>Nematoda</taxon>
        <taxon>Chromadorea</taxon>
        <taxon>Rhabditida</taxon>
        <taxon>Tylenchina</taxon>
        <taxon>Panagrolaimomorpha</taxon>
        <taxon>Strongyloidoidea</taxon>
        <taxon>Steinernematidae</taxon>
        <taxon>Steinernema</taxon>
    </lineage>
</organism>
<dbReference type="AlphaFoldDB" id="A0A1I7ZPN7"/>
<dbReference type="GO" id="GO:0005737">
    <property type="term" value="C:cytoplasm"/>
    <property type="evidence" value="ECO:0007669"/>
    <property type="project" value="TreeGrafter"/>
</dbReference>
<keyword evidence="3" id="KW-1185">Reference proteome</keyword>
<keyword evidence="2" id="KW-0443">Lipid metabolism</keyword>
<name>A0A1I7ZPN7_9BILA</name>
<proteinExistence type="predicted"/>
<dbReference type="PANTHER" id="PTHR12187:SF11">
    <property type="entry name" value="PHOSPHATIDYLINOSITOL-3,4-BISPHOSPHATE 4-PHOSPHATASE"/>
    <property type="match status" value="1"/>
</dbReference>
<keyword evidence="1" id="KW-0378">Hydrolase</keyword>
<dbReference type="PANTHER" id="PTHR12187">
    <property type="entry name" value="AGAP000124-PA"/>
    <property type="match status" value="1"/>
</dbReference>
<dbReference type="WBParaSite" id="L893_g28378.t1">
    <property type="protein sequence ID" value="L893_g28378.t1"/>
    <property type="gene ID" value="L893_g28378"/>
</dbReference>
<accession>A0A1I7ZPN7</accession>
<dbReference type="InterPro" id="IPR039034">
    <property type="entry name" value="INPP4"/>
</dbReference>
<evidence type="ECO:0000313" key="3">
    <source>
        <dbReference type="Proteomes" id="UP000095287"/>
    </source>
</evidence>
<evidence type="ECO:0000256" key="2">
    <source>
        <dbReference type="ARBA" id="ARBA00023098"/>
    </source>
</evidence>
<evidence type="ECO:0000313" key="4">
    <source>
        <dbReference type="WBParaSite" id="L893_g28378.t1"/>
    </source>
</evidence>
<dbReference type="GO" id="GO:0016316">
    <property type="term" value="F:phosphatidylinositol-3,4-bisphosphate 4-phosphatase activity"/>
    <property type="evidence" value="ECO:0007669"/>
    <property type="project" value="InterPro"/>
</dbReference>
<sequence>MDDDNAFDVYKWIDRLPSDQCDLEAELQMKYEGEFVPVQVRLKGNLLAIKSADRPIESLLIVIEKLNVERIDERNAFVLSYGSSQLELAASSKEQLESWVVRIATCSHQMALAELDQTAYKLQNLPTPLGGQSPGSSNQVASYFLTQPYSKMALAELDQTAYKLQNLPTPLGGQSPGSCNQVASYFLTQPYSKVQSFAITQQNNLPSRKIVCEEVMYESKLCTLLPSELLKIHKKAAMDLRKETEHRIKPLLSRVPPYMSFSGIRAADLLRACCDTMQVVRNNLETYDQAAEFQDAYTGPSFRPSKEKSRVAFGFCPTNLHAQYLHLDSRPVGHMLSVGAATAIPFGFVNGGASRMRNNLHSSIDDPTRIDYVIDSRFHSRRRTLLAAKKSIGEMSRRIDIDCKSFGNGQLDRMGVQLFADVKHLRENTTDLVSSFPGCGQLVDILQQCTSTQSSVALPDGVGITDNLENMLDTLDAAMISLDTKMAVLDTLQDSKENRQSYEKSARQSLNSALDCLLALVQSMLDAQLIGIIVALCKPKDLQLHFQLQLRSDSLVSQTTTIVATALLTAIERHVAANKTPSVMSQWETFPPLLVVFGFLSCYGDEKGMLEDMRDAYGLVGDRVRFRFVTATSSVARTCVPVVGGDRGLIDITLPLPPPMFAVLPKKMASSEWFHPKVILWNLGINHEASFALNFGDASLERDINLSALSQTISFAEAHSDASLADILKELKHTTLENPSNKNMQIFRWVMTLTASLGGVSALSCKSGKDRTSMAVTLEEGRLIKETCGLPASQINDMIVCLRRSGVRLENCRKNVGKPIYSFSPFQMHFIPKELRPPAGTYAQGVAS</sequence>
<reference evidence="4" key="1">
    <citation type="submission" date="2016-11" db="UniProtKB">
        <authorList>
            <consortium name="WormBaseParasite"/>
        </authorList>
    </citation>
    <scope>IDENTIFICATION</scope>
</reference>
<dbReference type="Proteomes" id="UP000095287">
    <property type="component" value="Unplaced"/>
</dbReference>
<evidence type="ECO:0000256" key="1">
    <source>
        <dbReference type="ARBA" id="ARBA00022801"/>
    </source>
</evidence>
<protein>
    <submittedName>
        <fullName evidence="4">PH domain-containing protein</fullName>
    </submittedName>
</protein>